<gene>
    <name evidence="2" type="ORF">AAE02nite_31760</name>
</gene>
<dbReference type="RefSeq" id="WP_146899651.1">
    <property type="nucleotide sequence ID" value="NZ_BJYS01000024.1"/>
</dbReference>
<protein>
    <recommendedName>
        <fullName evidence="4">Conjugal transfer protein TraB</fullName>
    </recommendedName>
</protein>
<sequence>MSKKRPTPAFDESFLIGSISGLNRNKEPEPPVEIPAVTNAPEPDVPGGKEEEPSNLDPDLQLENTEPSPAPQSAAAPVVMPEESKGKKKSASSTATPKSQAGNTWEYERFLTPTSGRKNSHVYISDLKHSKIRQILALTSNKIAIADYLENVLDEHFEKYETQIKDHFRKSLFDNL</sequence>
<feature type="region of interest" description="Disordered" evidence="1">
    <location>
        <begin position="20"/>
        <end position="105"/>
    </location>
</feature>
<dbReference type="EMBL" id="BJYS01000024">
    <property type="protein sequence ID" value="GEO05512.1"/>
    <property type="molecule type" value="Genomic_DNA"/>
</dbReference>
<dbReference type="OrthoDB" id="949719at2"/>
<evidence type="ECO:0000256" key="1">
    <source>
        <dbReference type="SAM" id="MobiDB-lite"/>
    </source>
</evidence>
<proteinExistence type="predicted"/>
<comment type="caution">
    <text evidence="2">The sequence shown here is derived from an EMBL/GenBank/DDBJ whole genome shotgun (WGS) entry which is preliminary data.</text>
</comment>
<organism evidence="2 3">
    <name type="scientific">Adhaeribacter aerolatus</name>
    <dbReference type="NCBI Taxonomy" id="670289"/>
    <lineage>
        <taxon>Bacteria</taxon>
        <taxon>Pseudomonadati</taxon>
        <taxon>Bacteroidota</taxon>
        <taxon>Cytophagia</taxon>
        <taxon>Cytophagales</taxon>
        <taxon>Hymenobacteraceae</taxon>
        <taxon>Adhaeribacter</taxon>
    </lineage>
</organism>
<dbReference type="AlphaFoldDB" id="A0A512B0N4"/>
<keyword evidence="3" id="KW-1185">Reference proteome</keyword>
<dbReference type="Pfam" id="PF11888">
    <property type="entry name" value="DUF3408"/>
    <property type="match status" value="1"/>
</dbReference>
<dbReference type="InterPro" id="IPR021823">
    <property type="entry name" value="DUF3408"/>
</dbReference>
<accession>A0A512B0N4</accession>
<dbReference type="Proteomes" id="UP000321532">
    <property type="component" value="Unassembled WGS sequence"/>
</dbReference>
<reference evidence="2 3" key="1">
    <citation type="submission" date="2019-07" db="EMBL/GenBank/DDBJ databases">
        <title>Whole genome shotgun sequence of Adhaeribacter aerolatus NBRC 106133.</title>
        <authorList>
            <person name="Hosoyama A."/>
            <person name="Uohara A."/>
            <person name="Ohji S."/>
            <person name="Ichikawa N."/>
        </authorList>
    </citation>
    <scope>NUCLEOTIDE SEQUENCE [LARGE SCALE GENOMIC DNA]</scope>
    <source>
        <strain evidence="2 3">NBRC 106133</strain>
    </source>
</reference>
<evidence type="ECO:0000313" key="3">
    <source>
        <dbReference type="Proteomes" id="UP000321532"/>
    </source>
</evidence>
<evidence type="ECO:0008006" key="4">
    <source>
        <dbReference type="Google" id="ProtNLM"/>
    </source>
</evidence>
<name>A0A512B0N4_9BACT</name>
<evidence type="ECO:0000313" key="2">
    <source>
        <dbReference type="EMBL" id="GEO05512.1"/>
    </source>
</evidence>